<feature type="domain" description="Na+-translocating membrane potential-generating system MpsC" evidence="1">
    <location>
        <begin position="14"/>
        <end position="114"/>
    </location>
</feature>
<proteinExistence type="predicted"/>
<sequence length="239" mass="27820">MAENYSSEDLQEQQKQLGSYLGKLLRDHFGKGPESVYVSIDPHCIVMHIRKFLSPMEQVIMGQRNQEAVEELRETMMEQILPELKHYLSRIADIEGWEFYFDWNIENRSGMITAMNSQELKIKNDQKRPEYEENIKRKVNDVSAKTEKIPDDIAMYQINERTLIAARTGILILIEKELINLGHGANLKTAKRRLEKQLLNEIRFDSLFGAKVHDIFVDWDFYNDTSVVVFVTDPVPAAK</sequence>
<evidence type="ECO:0000259" key="1">
    <source>
        <dbReference type="Pfam" id="PF10057"/>
    </source>
</evidence>
<evidence type="ECO:0000313" key="2">
    <source>
        <dbReference type="EMBL" id="SDW80080.1"/>
    </source>
</evidence>
<evidence type="ECO:0000313" key="3">
    <source>
        <dbReference type="Proteomes" id="UP000199488"/>
    </source>
</evidence>
<keyword evidence="3" id="KW-1185">Reference proteome</keyword>
<name>A0A1H2WHK6_9BACI</name>
<dbReference type="InterPro" id="IPR018745">
    <property type="entry name" value="MpsC"/>
</dbReference>
<accession>A0A1H2WHK6</accession>
<dbReference type="Pfam" id="PF10057">
    <property type="entry name" value="MpsC"/>
    <property type="match status" value="2"/>
</dbReference>
<reference evidence="2 3" key="1">
    <citation type="submission" date="2016-10" db="EMBL/GenBank/DDBJ databases">
        <authorList>
            <person name="de Groot N.N."/>
        </authorList>
    </citation>
    <scope>NUCLEOTIDE SEQUENCE [LARGE SCALE GENOMIC DNA]</scope>
    <source>
        <strain evidence="2 3">DSM 23126</strain>
    </source>
</reference>
<gene>
    <name evidence="2" type="ORF">SAMN05421781_2439</name>
</gene>
<dbReference type="OrthoDB" id="2677857at2"/>
<protein>
    <submittedName>
        <fullName evidence="2">Uncharacterized protein YbcI</fullName>
    </submittedName>
</protein>
<dbReference type="RefSeq" id="WP_091615491.1">
    <property type="nucleotide sequence ID" value="NZ_FNNC01000005.1"/>
</dbReference>
<dbReference type="AlphaFoldDB" id="A0A1H2WHK6"/>
<dbReference type="EMBL" id="FNNC01000005">
    <property type="protein sequence ID" value="SDW80080.1"/>
    <property type="molecule type" value="Genomic_DNA"/>
</dbReference>
<feature type="domain" description="Na+-translocating membrane potential-generating system MpsC" evidence="1">
    <location>
        <begin position="130"/>
        <end position="233"/>
    </location>
</feature>
<dbReference type="Proteomes" id="UP000199488">
    <property type="component" value="Unassembled WGS sequence"/>
</dbReference>
<organism evidence="2 3">
    <name type="scientific">Marinococcus luteus</name>
    <dbReference type="NCBI Taxonomy" id="1122204"/>
    <lineage>
        <taxon>Bacteria</taxon>
        <taxon>Bacillati</taxon>
        <taxon>Bacillota</taxon>
        <taxon>Bacilli</taxon>
        <taxon>Bacillales</taxon>
        <taxon>Bacillaceae</taxon>
        <taxon>Marinococcus</taxon>
    </lineage>
</organism>